<dbReference type="Gene3D" id="3.30.420.10">
    <property type="entry name" value="Ribonuclease H-like superfamily/Ribonuclease H"/>
    <property type="match status" value="1"/>
</dbReference>
<feature type="domain" description="Integrase catalytic" evidence="1">
    <location>
        <begin position="122"/>
        <end position="304"/>
    </location>
</feature>
<dbReference type="PANTHER" id="PTHR35004">
    <property type="entry name" value="TRANSPOSASE RV3428C-RELATED"/>
    <property type="match status" value="1"/>
</dbReference>
<dbReference type="PROSITE" id="PS50994">
    <property type="entry name" value="INTEGRASE"/>
    <property type="match status" value="1"/>
</dbReference>
<evidence type="ECO:0000313" key="3">
    <source>
        <dbReference type="Proteomes" id="UP000217209"/>
    </source>
</evidence>
<dbReference type="InterPro" id="IPR001584">
    <property type="entry name" value="Integrase_cat-core"/>
</dbReference>
<dbReference type="SUPFAM" id="SSF46689">
    <property type="entry name" value="Homeodomain-like"/>
    <property type="match status" value="1"/>
</dbReference>
<dbReference type="EMBL" id="CP019688">
    <property type="protein sequence ID" value="AQQ15940.1"/>
    <property type="molecule type" value="Genomic_DNA"/>
</dbReference>
<evidence type="ECO:0000313" key="2">
    <source>
        <dbReference type="EMBL" id="AQQ15940.1"/>
    </source>
</evidence>
<dbReference type="InterPro" id="IPR055247">
    <property type="entry name" value="InsJ-like_HTH"/>
</dbReference>
<protein>
    <submittedName>
        <fullName evidence="2">Integrase core domain protein</fullName>
    </submittedName>
</protein>
<dbReference type="Proteomes" id="UP000217209">
    <property type="component" value="Chromosome"/>
</dbReference>
<dbReference type="OrthoDB" id="568335at2"/>
<dbReference type="SUPFAM" id="SSF53098">
    <property type="entry name" value="Ribonuclease H-like"/>
    <property type="match status" value="1"/>
</dbReference>
<sequence length="398" mass="44308">MNSPNRNLAIVRAVRDQKQKVAAVAKRFGVSRQRVYQILADYDAGGDAAVAPKSRAPHTHPQAVPEALRNDIIDMRKQLTRHGLDAGPETIAYHLAAQGKRVPSTSTIRRILTDAGLVTPEPKKRPKSSYIRFEAALCNEIWQADITHVFLADGTRVEVLDFIDDHSRYLMSITAAAAFSGAAVAAELTRLISTYGPPASTLTDNGLVFTARLAGRKGGRNAFEKVLTANRIQQKNGRPGHPQTQGKIERFHQTLKKWLAARSPAPTINELQHLLDEFADYYNTQRPHRALGRRTPAQVYTTGAKASPRDNPKEEWRIRNDTVCTNGKTTVRYAGKLFHLGIGRAYASKKILMVITDKHIITSLADTGEVITEHYIDTSRDYQKPYWKTGDPPLNPHQ</sequence>
<reference evidence="2 3" key="1">
    <citation type="submission" date="2016-12" db="EMBL/GenBank/DDBJ databases">
        <authorList>
            <person name="Song W.-J."/>
            <person name="Kurnit D.M."/>
        </authorList>
    </citation>
    <scope>NUCLEOTIDE SEQUENCE [LARGE SCALE GENOMIC DNA]</scope>
    <source>
        <strain evidence="2 3">DSM 30827</strain>
    </source>
</reference>
<organism evidence="2 3">
    <name type="scientific">Corynebacterium glaucum</name>
    <dbReference type="NCBI Taxonomy" id="187491"/>
    <lineage>
        <taxon>Bacteria</taxon>
        <taxon>Bacillati</taxon>
        <taxon>Actinomycetota</taxon>
        <taxon>Actinomycetes</taxon>
        <taxon>Mycobacteriales</taxon>
        <taxon>Corynebacteriaceae</taxon>
        <taxon>Corynebacterium</taxon>
    </lineage>
</organism>
<dbReference type="AlphaFoldDB" id="A0A1Q2HYS3"/>
<dbReference type="NCBIfam" id="NF033577">
    <property type="entry name" value="transpos_IS481"/>
    <property type="match status" value="1"/>
</dbReference>
<dbReference type="PANTHER" id="PTHR35004:SF7">
    <property type="entry name" value="INTEGRASE PROTEIN"/>
    <property type="match status" value="1"/>
</dbReference>
<dbReference type="InterPro" id="IPR036397">
    <property type="entry name" value="RNaseH_sf"/>
</dbReference>
<evidence type="ECO:0000259" key="1">
    <source>
        <dbReference type="PROSITE" id="PS50994"/>
    </source>
</evidence>
<dbReference type="GO" id="GO:0003676">
    <property type="term" value="F:nucleic acid binding"/>
    <property type="evidence" value="ECO:0007669"/>
    <property type="project" value="InterPro"/>
</dbReference>
<dbReference type="GO" id="GO:0015074">
    <property type="term" value="P:DNA integration"/>
    <property type="evidence" value="ECO:0007669"/>
    <property type="project" value="InterPro"/>
</dbReference>
<dbReference type="InterPro" id="IPR047656">
    <property type="entry name" value="IS481-like_transpos"/>
</dbReference>
<dbReference type="RefSeq" id="WP_095660563.1">
    <property type="nucleotide sequence ID" value="NZ_CP019688.1"/>
</dbReference>
<dbReference type="Pfam" id="PF13518">
    <property type="entry name" value="HTH_28"/>
    <property type="match status" value="1"/>
</dbReference>
<proteinExistence type="predicted"/>
<dbReference type="KEGG" id="cgv:CGLAU_09960"/>
<dbReference type="InterPro" id="IPR009057">
    <property type="entry name" value="Homeodomain-like_sf"/>
</dbReference>
<dbReference type="InterPro" id="IPR012337">
    <property type="entry name" value="RNaseH-like_sf"/>
</dbReference>
<accession>A0A1Q2HYS3</accession>
<keyword evidence="3" id="KW-1185">Reference proteome</keyword>
<dbReference type="Pfam" id="PF13683">
    <property type="entry name" value="rve_3"/>
    <property type="match status" value="1"/>
</dbReference>
<gene>
    <name evidence="2" type="ORF">CGLAU_09960</name>
</gene>
<name>A0A1Q2HYS3_9CORY</name>